<dbReference type="Proteomes" id="UP000288178">
    <property type="component" value="Unassembled WGS sequence"/>
</dbReference>
<accession>A0A3S2WT38</accession>
<proteinExistence type="predicted"/>
<evidence type="ECO:0000259" key="1">
    <source>
        <dbReference type="Pfam" id="PF18914"/>
    </source>
</evidence>
<dbReference type="AlphaFoldDB" id="A0A3S2WT38"/>
<feature type="domain" description="DUF5666" evidence="1">
    <location>
        <begin position="337"/>
        <end position="398"/>
    </location>
</feature>
<dbReference type="Pfam" id="PF18914">
    <property type="entry name" value="DUF5666"/>
    <property type="match status" value="4"/>
</dbReference>
<evidence type="ECO:0000313" key="2">
    <source>
        <dbReference type="EMBL" id="RVT50062.1"/>
    </source>
</evidence>
<keyword evidence="3" id="KW-1185">Reference proteome</keyword>
<feature type="domain" description="DUF5666" evidence="1">
    <location>
        <begin position="50"/>
        <end position="107"/>
    </location>
</feature>
<dbReference type="RefSeq" id="WP_128199572.1">
    <property type="nucleotide sequence ID" value="NZ_SACT01000006.1"/>
</dbReference>
<dbReference type="OrthoDB" id="8906854at2"/>
<organism evidence="2 3">
    <name type="scientific">Rubrivivax albus</name>
    <dbReference type="NCBI Taxonomy" id="2499835"/>
    <lineage>
        <taxon>Bacteria</taxon>
        <taxon>Pseudomonadati</taxon>
        <taxon>Pseudomonadota</taxon>
        <taxon>Betaproteobacteria</taxon>
        <taxon>Burkholderiales</taxon>
        <taxon>Sphaerotilaceae</taxon>
        <taxon>Rubrivivax</taxon>
    </lineage>
</organism>
<name>A0A3S2WT38_9BURK</name>
<dbReference type="EMBL" id="SACT01000006">
    <property type="protein sequence ID" value="RVT50062.1"/>
    <property type="molecule type" value="Genomic_DNA"/>
</dbReference>
<reference evidence="2 3" key="1">
    <citation type="submission" date="2019-01" db="EMBL/GenBank/DDBJ databases">
        <authorList>
            <person name="Chen W.-M."/>
        </authorList>
    </citation>
    <scope>NUCLEOTIDE SEQUENCE [LARGE SCALE GENOMIC DNA]</scope>
    <source>
        <strain evidence="2 3">ICH-3</strain>
    </source>
</reference>
<protein>
    <recommendedName>
        <fullName evidence="1">DUF5666 domain-containing protein</fullName>
    </recommendedName>
</protein>
<feature type="domain" description="DUF5666" evidence="1">
    <location>
        <begin position="261"/>
        <end position="317"/>
    </location>
</feature>
<feature type="domain" description="DUF5666" evidence="1">
    <location>
        <begin position="114"/>
        <end position="176"/>
    </location>
</feature>
<gene>
    <name evidence="2" type="ORF">ENE75_17245</name>
</gene>
<dbReference type="InterPro" id="IPR043724">
    <property type="entry name" value="DUF5666"/>
</dbReference>
<sequence>MTPLKSPRIARRTWWTGTTLLAAGVLALTACGGGGGSTGPQAAASAYAVGPITGFGSIIVNGVHYDDDLARVSDDDGVSRDRSALKLGMVVEVRGRGSDDGVAAQSIVTHSLMRGPVEAVGADSLVVLGQTVTVSPTTFFDDRLAGGLAAVQAGDIVKVYGLLDVATGTYTATRIERHDSGDDPFRLRGVVAAYDAAAATLTIGGAVIDVAGQGLPAGLQAGSLVRVKLQRVQVGGLWVATQVRSGEIRPDDSRHDHAEVEGSITAFTSPTAFSVEGLPVDASQARFDDGTAGLGLGVRVEVEGAIVDGVLVATKVEIKDGRRGGRDDDDDGDVEIKGRIDSVDATAQTLVVRGVTVSFAGDVQYEDGTAADLVPGRKVEVHGVLAADGVTVNATRIELDD</sequence>
<comment type="caution">
    <text evidence="2">The sequence shown here is derived from an EMBL/GenBank/DDBJ whole genome shotgun (WGS) entry which is preliminary data.</text>
</comment>
<evidence type="ECO:0000313" key="3">
    <source>
        <dbReference type="Proteomes" id="UP000288178"/>
    </source>
</evidence>
<dbReference type="PROSITE" id="PS51257">
    <property type="entry name" value="PROKAR_LIPOPROTEIN"/>
    <property type="match status" value="1"/>
</dbReference>